<evidence type="ECO:0000313" key="2">
    <source>
        <dbReference type="WBParaSite" id="ES5_v2.g11360.t1"/>
    </source>
</evidence>
<accession>A0AC34F2Y6</accession>
<sequence length="455" mass="54059">MEQAVTIMNDRQFEMLNTKIYNVIHNCEQLVRVDDRIEEEIPELFKAMELCQINEKNENFKQFISRIIQRYGKAENKESSTLKNVNNTNQENDNSDSVSSHDEENEKEFQELVERESIVEKYERGPQASEVPEDPWENPDFELYKVTDRYGFVHKSPDYDIRENYQCKKELEREPKWLEMVDEWKTAHPSKLSERIWQGIPERCRAIIWQKLLGVEEIKKNQTKNLYHQLLIRARLISPDVRQIDSDIDRTYRDNLAFRKRYDDNERVIPSYLTKWWLGCFLDRVPFSLALRIWDVFLYYGDSVLIAMGYNIMRLHQKTLQKLSKEKCLEYIQFGLAKDFGFSNDETMKSLKKCLDTIRVNFNFLGLDSNLYITERPLKPLGPILTRSMIDIRMDISEIYNYGSGADCISNRNCNSDTNFNGNPSISVSLDDDVDLLFPWKNTNEEWEFPWDKNE</sequence>
<dbReference type="WBParaSite" id="ES5_v2.g11360.t1">
    <property type="protein sequence ID" value="ES5_v2.g11360.t1"/>
    <property type="gene ID" value="ES5_v2.g11360"/>
</dbReference>
<proteinExistence type="predicted"/>
<dbReference type="Proteomes" id="UP000887579">
    <property type="component" value="Unplaced"/>
</dbReference>
<evidence type="ECO:0000313" key="1">
    <source>
        <dbReference type="Proteomes" id="UP000887579"/>
    </source>
</evidence>
<protein>
    <submittedName>
        <fullName evidence="2">Rab-GAP TBC domain-containing protein</fullName>
    </submittedName>
</protein>
<name>A0AC34F2Y6_9BILA</name>
<reference evidence="2" key="1">
    <citation type="submission" date="2022-11" db="UniProtKB">
        <authorList>
            <consortium name="WormBaseParasite"/>
        </authorList>
    </citation>
    <scope>IDENTIFICATION</scope>
</reference>
<organism evidence="1 2">
    <name type="scientific">Panagrolaimus sp. ES5</name>
    <dbReference type="NCBI Taxonomy" id="591445"/>
    <lineage>
        <taxon>Eukaryota</taxon>
        <taxon>Metazoa</taxon>
        <taxon>Ecdysozoa</taxon>
        <taxon>Nematoda</taxon>
        <taxon>Chromadorea</taxon>
        <taxon>Rhabditida</taxon>
        <taxon>Tylenchina</taxon>
        <taxon>Panagrolaimomorpha</taxon>
        <taxon>Panagrolaimoidea</taxon>
        <taxon>Panagrolaimidae</taxon>
        <taxon>Panagrolaimus</taxon>
    </lineage>
</organism>